<dbReference type="GO" id="GO:0005794">
    <property type="term" value="C:Golgi apparatus"/>
    <property type="evidence" value="ECO:0007669"/>
    <property type="project" value="TreeGrafter"/>
</dbReference>
<evidence type="ECO:0000256" key="7">
    <source>
        <dbReference type="SAM" id="MobiDB-lite"/>
    </source>
</evidence>
<evidence type="ECO:0000256" key="3">
    <source>
        <dbReference type="ARBA" id="ARBA00009457"/>
    </source>
</evidence>
<feature type="domain" description="Peptidase M43 pregnancy-associated plasma-A" evidence="9">
    <location>
        <begin position="602"/>
        <end position="685"/>
    </location>
</feature>
<evidence type="ECO:0000256" key="5">
    <source>
        <dbReference type="ARBA" id="ARBA00022989"/>
    </source>
</evidence>
<sequence length="693" mass="76975">MSQPDMTRAESLDEQDPHRRENDGEKKPKNRRPANTAFRQQRLKAWQPILTPKSVLPLFFVVGIIFAPIGGVLIWASAQVQEIMIDYSDCAAKAPVYPDSPSPIADRVTASFKSSKPTAVPTWQQKKENKPPVQYPTTVCSLFFEIPEPLGPPVFLYYRLTNFYQNHRRYVQSLDIDQLKGIAVDNNTIAGSTCDPLRIDPKTGKAYYPCGLIANSRFNDSISSPYLLNSDVYKMTDKGIAWPSDKKLIQTTQYKPWQVVPPPNWHDKYPNGYTDDNLPDLHEDEAFMVWMRTAGLPTFSKLSLRNDTTAMPAGTYRIDIDDYFNVTLYGGTKSILISTRTVMGGKNPFMGIAYVVVGGICVVLGVLFTVAHLVKPSFACFSIAILISLFPSFLAQQSNLGPSPRGFCGTGPPSDLLRAEHKRLSSVDTQRVKGDDGSNDALSPIQIDTWFHIVSTNDQMDLVTDDMIMSQFSYLQRAYANTSISYKLVGVDRRINDTWARNGDDLGMKRTLRKGTYRTLNIYFQTDLQVSPGSSISARSDNNSNGTFPMLPQFASNLLGFCTLPNPKINASSPPADYIEDGCNILAATMPGGSIAHYNLGGTTVHEVGHWNGLLHTFQGETCDSDGDYIPDTPFQSVPTDGCPATKDSCPNSPGLDAIHNFMDYSSDDCYQGFTNDQANRMRNMWSLMRDGK</sequence>
<organism evidence="10 11">
    <name type="scientific">Rasamsonia emersonii (strain ATCC 16479 / CBS 393.64 / IMI 116815)</name>
    <dbReference type="NCBI Taxonomy" id="1408163"/>
    <lineage>
        <taxon>Eukaryota</taxon>
        <taxon>Fungi</taxon>
        <taxon>Dikarya</taxon>
        <taxon>Ascomycota</taxon>
        <taxon>Pezizomycotina</taxon>
        <taxon>Eurotiomycetes</taxon>
        <taxon>Eurotiomycetidae</taxon>
        <taxon>Eurotiales</taxon>
        <taxon>Trichocomaceae</taxon>
        <taxon>Rasamsonia</taxon>
    </lineage>
</organism>
<evidence type="ECO:0000256" key="2">
    <source>
        <dbReference type="ARBA" id="ARBA00008721"/>
    </source>
</evidence>
<dbReference type="Proteomes" id="UP000053958">
    <property type="component" value="Unassembled WGS sequence"/>
</dbReference>
<dbReference type="CDD" id="cd04275">
    <property type="entry name" value="ZnMc_pappalysin_like"/>
    <property type="match status" value="1"/>
</dbReference>
<gene>
    <name evidence="10" type="ORF">T310_4618</name>
</gene>
<evidence type="ECO:0000256" key="1">
    <source>
        <dbReference type="ARBA" id="ARBA00004141"/>
    </source>
</evidence>
<dbReference type="EMBL" id="LASV01000189">
    <property type="protein sequence ID" value="KKA21368.1"/>
    <property type="molecule type" value="Genomic_DNA"/>
</dbReference>
<dbReference type="GeneID" id="25316965"/>
<feature type="transmembrane region" description="Helical" evidence="8">
    <location>
        <begin position="349"/>
        <end position="370"/>
    </location>
</feature>
<comment type="similarity">
    <text evidence="3">Belongs to the CDC50/LEM3 family.</text>
</comment>
<protein>
    <recommendedName>
        <fullName evidence="9">Peptidase M43 pregnancy-associated plasma-A domain-containing protein</fullName>
    </recommendedName>
</protein>
<dbReference type="InterPro" id="IPR005045">
    <property type="entry name" value="CDC50/LEM3_fam"/>
</dbReference>
<dbReference type="OrthoDB" id="340608at2759"/>
<dbReference type="InterPro" id="IPR024079">
    <property type="entry name" value="MetalloPept_cat_dom_sf"/>
</dbReference>
<evidence type="ECO:0000256" key="6">
    <source>
        <dbReference type="ARBA" id="ARBA00023136"/>
    </source>
</evidence>
<dbReference type="AlphaFoldDB" id="A0A0F4YUS0"/>
<dbReference type="GO" id="GO:0005783">
    <property type="term" value="C:endoplasmic reticulum"/>
    <property type="evidence" value="ECO:0007669"/>
    <property type="project" value="TreeGrafter"/>
</dbReference>
<evidence type="ECO:0000313" key="11">
    <source>
        <dbReference type="Proteomes" id="UP000053958"/>
    </source>
</evidence>
<dbReference type="SUPFAM" id="SSF55486">
    <property type="entry name" value="Metalloproteases ('zincins'), catalytic domain"/>
    <property type="match status" value="1"/>
</dbReference>
<comment type="similarity">
    <text evidence="2">Belongs to the peptidase M43B family.</text>
</comment>
<accession>A0A0F4YUS0</accession>
<comment type="subcellular location">
    <subcellularLocation>
        <location evidence="1">Membrane</location>
        <topology evidence="1">Multi-pass membrane protein</topology>
    </subcellularLocation>
</comment>
<feature type="compositionally biased region" description="Basic and acidic residues" evidence="7">
    <location>
        <begin position="7"/>
        <end position="27"/>
    </location>
</feature>
<comment type="caution">
    <text evidence="10">The sequence shown here is derived from an EMBL/GenBank/DDBJ whole genome shotgun (WGS) entry which is preliminary data.</text>
</comment>
<keyword evidence="11" id="KW-1185">Reference proteome</keyword>
<proteinExistence type="inferred from homology"/>
<keyword evidence="6 8" id="KW-0472">Membrane</keyword>
<evidence type="ECO:0000256" key="4">
    <source>
        <dbReference type="ARBA" id="ARBA00022692"/>
    </source>
</evidence>
<dbReference type="Pfam" id="PF03381">
    <property type="entry name" value="CDC50"/>
    <property type="match status" value="1"/>
</dbReference>
<dbReference type="Gene3D" id="3.40.390.10">
    <property type="entry name" value="Collagenase (Catalytic Domain)"/>
    <property type="match status" value="1"/>
</dbReference>
<feature type="region of interest" description="Disordered" evidence="7">
    <location>
        <begin position="1"/>
        <end position="36"/>
    </location>
</feature>
<dbReference type="RefSeq" id="XP_013327980.1">
    <property type="nucleotide sequence ID" value="XM_013472526.1"/>
</dbReference>
<dbReference type="PANTHER" id="PTHR10926:SF0">
    <property type="entry name" value="CDC50, ISOFORM A"/>
    <property type="match status" value="1"/>
</dbReference>
<evidence type="ECO:0000256" key="8">
    <source>
        <dbReference type="SAM" id="Phobius"/>
    </source>
</evidence>
<dbReference type="GO" id="GO:0005886">
    <property type="term" value="C:plasma membrane"/>
    <property type="evidence" value="ECO:0007669"/>
    <property type="project" value="TreeGrafter"/>
</dbReference>
<feature type="transmembrane region" description="Helical" evidence="8">
    <location>
        <begin position="376"/>
        <end position="395"/>
    </location>
</feature>
<dbReference type="STRING" id="1408163.A0A0F4YUS0"/>
<dbReference type="GO" id="GO:0008237">
    <property type="term" value="F:metallopeptidase activity"/>
    <property type="evidence" value="ECO:0007669"/>
    <property type="project" value="InterPro"/>
</dbReference>
<dbReference type="PANTHER" id="PTHR10926">
    <property type="entry name" value="CELL CYCLE CONTROL PROTEIN 50"/>
    <property type="match status" value="1"/>
</dbReference>
<name>A0A0F4YUS0_RASE3</name>
<dbReference type="MEROPS" id="M43.008"/>
<reference evidence="10 11" key="1">
    <citation type="submission" date="2015-04" db="EMBL/GenBank/DDBJ databases">
        <authorList>
            <person name="Heijne W.H."/>
            <person name="Fedorova N.D."/>
            <person name="Nierman W.C."/>
            <person name="Vollebregt A.W."/>
            <person name="Zhao Z."/>
            <person name="Wu L."/>
            <person name="Kumar M."/>
            <person name="Stam H."/>
            <person name="van den Berg M.A."/>
            <person name="Pel H.J."/>
        </authorList>
    </citation>
    <scope>NUCLEOTIDE SEQUENCE [LARGE SCALE GENOMIC DNA]</scope>
    <source>
        <strain evidence="10 11">CBS 393.64</strain>
    </source>
</reference>
<evidence type="ECO:0000313" key="10">
    <source>
        <dbReference type="EMBL" id="KKA21368.1"/>
    </source>
</evidence>
<feature type="transmembrane region" description="Helical" evidence="8">
    <location>
        <begin position="55"/>
        <end position="76"/>
    </location>
</feature>
<evidence type="ECO:0000259" key="9">
    <source>
        <dbReference type="Pfam" id="PF05572"/>
    </source>
</evidence>
<dbReference type="InterPro" id="IPR008754">
    <property type="entry name" value="Peptidase_M43"/>
</dbReference>
<keyword evidence="5 8" id="KW-1133">Transmembrane helix</keyword>
<keyword evidence="4 8" id="KW-0812">Transmembrane</keyword>
<dbReference type="Pfam" id="PF05572">
    <property type="entry name" value="Peptidase_M43"/>
    <property type="match status" value="1"/>
</dbReference>